<dbReference type="AlphaFoldDB" id="A0A6G1IT37"/>
<dbReference type="EMBL" id="MU005592">
    <property type="protein sequence ID" value="KAF2681325.1"/>
    <property type="molecule type" value="Genomic_DNA"/>
</dbReference>
<feature type="region of interest" description="Disordered" evidence="1">
    <location>
        <begin position="92"/>
        <end position="113"/>
    </location>
</feature>
<keyword evidence="3" id="KW-1185">Reference proteome</keyword>
<evidence type="ECO:0000313" key="2">
    <source>
        <dbReference type="EMBL" id="KAF2681325.1"/>
    </source>
</evidence>
<dbReference type="Proteomes" id="UP000799291">
    <property type="component" value="Unassembled WGS sequence"/>
</dbReference>
<name>A0A6G1IT37_9PLEO</name>
<sequence length="201" mass="22035">MAPSEPHKPNSPTSRSRHSWAARAARNAPARTAQSRCLCSEFTPMFTLLGRESPNSQSILCRCGSPCQTCLTIPLRAGSCLWYARTGTHGARERTASLRSTPQHQTPKPNKPGFLRSHQSVRAWRTSHLGATIAMALVLSQVAQLRPTAGTIQARQQSARQTRCGRLSPTTQAFEGICRSTSYPRRPVLILSLAACSRTRD</sequence>
<feature type="compositionally biased region" description="Polar residues" evidence="1">
    <location>
        <begin position="97"/>
        <end position="108"/>
    </location>
</feature>
<gene>
    <name evidence="2" type="ORF">K458DRAFT_83548</name>
</gene>
<proteinExistence type="predicted"/>
<evidence type="ECO:0000256" key="1">
    <source>
        <dbReference type="SAM" id="MobiDB-lite"/>
    </source>
</evidence>
<feature type="region of interest" description="Disordered" evidence="1">
    <location>
        <begin position="1"/>
        <end position="26"/>
    </location>
</feature>
<evidence type="ECO:0000313" key="3">
    <source>
        <dbReference type="Proteomes" id="UP000799291"/>
    </source>
</evidence>
<reference evidence="2" key="1">
    <citation type="journal article" date="2020" name="Stud. Mycol.">
        <title>101 Dothideomycetes genomes: a test case for predicting lifestyles and emergence of pathogens.</title>
        <authorList>
            <person name="Haridas S."/>
            <person name="Albert R."/>
            <person name="Binder M."/>
            <person name="Bloem J."/>
            <person name="Labutti K."/>
            <person name="Salamov A."/>
            <person name="Andreopoulos B."/>
            <person name="Baker S."/>
            <person name="Barry K."/>
            <person name="Bills G."/>
            <person name="Bluhm B."/>
            <person name="Cannon C."/>
            <person name="Castanera R."/>
            <person name="Culley D."/>
            <person name="Daum C."/>
            <person name="Ezra D."/>
            <person name="Gonzalez J."/>
            <person name="Henrissat B."/>
            <person name="Kuo A."/>
            <person name="Liang C."/>
            <person name="Lipzen A."/>
            <person name="Lutzoni F."/>
            <person name="Magnuson J."/>
            <person name="Mondo S."/>
            <person name="Nolan M."/>
            <person name="Ohm R."/>
            <person name="Pangilinan J."/>
            <person name="Park H.-J."/>
            <person name="Ramirez L."/>
            <person name="Alfaro M."/>
            <person name="Sun H."/>
            <person name="Tritt A."/>
            <person name="Yoshinaga Y."/>
            <person name="Zwiers L.-H."/>
            <person name="Turgeon B."/>
            <person name="Goodwin S."/>
            <person name="Spatafora J."/>
            <person name="Crous P."/>
            <person name="Grigoriev I."/>
        </authorList>
    </citation>
    <scope>NUCLEOTIDE SEQUENCE</scope>
    <source>
        <strain evidence="2">CBS 122367</strain>
    </source>
</reference>
<protein>
    <submittedName>
        <fullName evidence="2">Uncharacterized protein</fullName>
    </submittedName>
</protein>
<accession>A0A6G1IT37</accession>
<organism evidence="2 3">
    <name type="scientific">Lentithecium fluviatile CBS 122367</name>
    <dbReference type="NCBI Taxonomy" id="1168545"/>
    <lineage>
        <taxon>Eukaryota</taxon>
        <taxon>Fungi</taxon>
        <taxon>Dikarya</taxon>
        <taxon>Ascomycota</taxon>
        <taxon>Pezizomycotina</taxon>
        <taxon>Dothideomycetes</taxon>
        <taxon>Pleosporomycetidae</taxon>
        <taxon>Pleosporales</taxon>
        <taxon>Massarineae</taxon>
        <taxon>Lentitheciaceae</taxon>
        <taxon>Lentithecium</taxon>
    </lineage>
</organism>